<dbReference type="Proteomes" id="UP001157006">
    <property type="component" value="Chromosome 2"/>
</dbReference>
<dbReference type="InterPro" id="IPR002182">
    <property type="entry name" value="NB-ARC"/>
</dbReference>
<evidence type="ECO:0000259" key="4">
    <source>
        <dbReference type="Pfam" id="PF00931"/>
    </source>
</evidence>
<sequence>MQEDGDCQIATTSLSIGTTKTSDEVSLNADASKKVSSNVEEQLPSISSPIESQFPSIPFKVSRTPDIKRIQDAIASSLGLQLKYCNESNRPKKLRDRLTNGDKILLVMDDIWDEVLLDFQAIGIPNLANHKGCRILLTSRFKQIFNKMNCDSRIELDLLSEEDAWIMFQKYTFISNSSSKEVIGIGHKIVKECKQLPATIAVYGGSLRGQDQQVHEWDMKLQSLKKRVSYHRVDDDMIELYQWLKPNYHFMKDKEVMGLFLLCSVFGEDEQISVEVLTIICTRVRLFEEDYRGRDKVVEP</sequence>
<accession>A0AAV0ZJG7</accession>
<dbReference type="Gene3D" id="3.40.50.300">
    <property type="entry name" value="P-loop containing nucleotide triphosphate hydrolases"/>
    <property type="match status" value="1"/>
</dbReference>
<dbReference type="InterPro" id="IPR027417">
    <property type="entry name" value="P-loop_NTPase"/>
</dbReference>
<gene>
    <name evidence="5" type="ORF">VFH_II061680</name>
</gene>
<dbReference type="PANTHER" id="PTHR33463">
    <property type="entry name" value="NB-ARC DOMAIN-CONTAINING PROTEIN-RELATED"/>
    <property type="match status" value="1"/>
</dbReference>
<keyword evidence="2" id="KW-0611">Plant defense</keyword>
<dbReference type="GO" id="GO:0005524">
    <property type="term" value="F:ATP binding"/>
    <property type="evidence" value="ECO:0007669"/>
    <property type="project" value="UniProtKB-KW"/>
</dbReference>
<dbReference type="InterPro" id="IPR050905">
    <property type="entry name" value="Plant_NBS-LRR"/>
</dbReference>
<evidence type="ECO:0000256" key="2">
    <source>
        <dbReference type="ARBA" id="ARBA00022821"/>
    </source>
</evidence>
<evidence type="ECO:0000256" key="3">
    <source>
        <dbReference type="ARBA" id="ARBA00022840"/>
    </source>
</evidence>
<keyword evidence="6" id="KW-1185">Reference proteome</keyword>
<dbReference type="PANTHER" id="PTHR33463:SF105">
    <property type="entry name" value="AND NB-ARC DOMAIN DISEASE RESISTANCE PROTEIN, PUTATIVE-RELATED"/>
    <property type="match status" value="1"/>
</dbReference>
<evidence type="ECO:0000313" key="5">
    <source>
        <dbReference type="EMBL" id="CAI8597009.1"/>
    </source>
</evidence>
<dbReference type="Gene3D" id="1.10.8.430">
    <property type="entry name" value="Helical domain of apoptotic protease-activating factors"/>
    <property type="match status" value="1"/>
</dbReference>
<keyword evidence="1" id="KW-0547">Nucleotide-binding</keyword>
<evidence type="ECO:0000256" key="1">
    <source>
        <dbReference type="ARBA" id="ARBA00022741"/>
    </source>
</evidence>
<dbReference type="GO" id="GO:0006952">
    <property type="term" value="P:defense response"/>
    <property type="evidence" value="ECO:0007669"/>
    <property type="project" value="UniProtKB-KW"/>
</dbReference>
<reference evidence="5 6" key="1">
    <citation type="submission" date="2023-01" db="EMBL/GenBank/DDBJ databases">
        <authorList>
            <person name="Kreplak J."/>
        </authorList>
    </citation>
    <scope>NUCLEOTIDE SEQUENCE [LARGE SCALE GENOMIC DNA]</scope>
</reference>
<protein>
    <recommendedName>
        <fullName evidence="4">NB-ARC domain-containing protein</fullName>
    </recommendedName>
</protein>
<dbReference type="InterPro" id="IPR042197">
    <property type="entry name" value="Apaf_helical"/>
</dbReference>
<dbReference type="Pfam" id="PF00931">
    <property type="entry name" value="NB-ARC"/>
    <property type="match status" value="1"/>
</dbReference>
<dbReference type="SUPFAM" id="SSF52540">
    <property type="entry name" value="P-loop containing nucleoside triphosphate hydrolases"/>
    <property type="match status" value="1"/>
</dbReference>
<dbReference type="GO" id="GO:0043531">
    <property type="term" value="F:ADP binding"/>
    <property type="evidence" value="ECO:0007669"/>
    <property type="project" value="InterPro"/>
</dbReference>
<dbReference type="AlphaFoldDB" id="A0AAV0ZJG7"/>
<feature type="domain" description="NB-ARC" evidence="4">
    <location>
        <begin position="49"/>
        <end position="175"/>
    </location>
</feature>
<name>A0AAV0ZJG7_VICFA</name>
<keyword evidence="3" id="KW-0067">ATP-binding</keyword>
<dbReference type="EMBL" id="OX451737">
    <property type="protein sequence ID" value="CAI8597009.1"/>
    <property type="molecule type" value="Genomic_DNA"/>
</dbReference>
<proteinExistence type="predicted"/>
<organism evidence="5 6">
    <name type="scientific">Vicia faba</name>
    <name type="common">Broad bean</name>
    <name type="synonym">Faba vulgaris</name>
    <dbReference type="NCBI Taxonomy" id="3906"/>
    <lineage>
        <taxon>Eukaryota</taxon>
        <taxon>Viridiplantae</taxon>
        <taxon>Streptophyta</taxon>
        <taxon>Embryophyta</taxon>
        <taxon>Tracheophyta</taxon>
        <taxon>Spermatophyta</taxon>
        <taxon>Magnoliopsida</taxon>
        <taxon>eudicotyledons</taxon>
        <taxon>Gunneridae</taxon>
        <taxon>Pentapetalae</taxon>
        <taxon>rosids</taxon>
        <taxon>fabids</taxon>
        <taxon>Fabales</taxon>
        <taxon>Fabaceae</taxon>
        <taxon>Papilionoideae</taxon>
        <taxon>50 kb inversion clade</taxon>
        <taxon>NPAAA clade</taxon>
        <taxon>Hologalegina</taxon>
        <taxon>IRL clade</taxon>
        <taxon>Fabeae</taxon>
        <taxon>Vicia</taxon>
    </lineage>
</organism>
<evidence type="ECO:0000313" key="6">
    <source>
        <dbReference type="Proteomes" id="UP001157006"/>
    </source>
</evidence>